<sequence length="332" mass="34670">MQLFCWGDSSSGQFGSQGDPSPVSWTVPGVVTKICCGDRHTLFLNADGDMLSCGHNSQGQLGRQKKKNGKIIGEQRKLKPKKLQSLEGLGRVVAMACGQDHSLAVSASGHVFSWGAGEDGQLGLPTPPNSHRPSKVPIPLPIPIIQVACGNSHSLALTKGDVFSWGLNSHGQLGLGKEVPVQDTPVIICALAGVAVTQIAAGGTHSLFLTLADLVYCCGANKCGQLGLVTHKLSVYVFNICMVPALRPLSVSFISCGESHSAVLTKDGKVYTFGDGSQGQLGHSTSANEVKPKLVAGVDGPASQIACGSSHAQWYVCVLDVASRINSSESRM</sequence>
<feature type="repeat" description="RCC1" evidence="2">
    <location>
        <begin position="213"/>
        <end position="267"/>
    </location>
</feature>
<evidence type="ECO:0000256" key="1">
    <source>
        <dbReference type="ARBA" id="ARBA00022737"/>
    </source>
</evidence>
<feature type="repeat" description="RCC1" evidence="2">
    <location>
        <begin position="268"/>
        <end position="318"/>
    </location>
</feature>
<keyword evidence="1" id="KW-0677">Repeat</keyword>
<reference evidence="5" key="4">
    <citation type="submission" date="2025-09" db="UniProtKB">
        <authorList>
            <consortium name="Ensembl"/>
        </authorList>
    </citation>
    <scope>IDENTIFICATION</scope>
</reference>
<protein>
    <recommendedName>
        <fullName evidence="4">RCC1-like domain-containing protein</fullName>
    </recommendedName>
</protein>
<feature type="region of interest" description="Disordered" evidence="3">
    <location>
        <begin position="1"/>
        <end position="22"/>
    </location>
</feature>
<keyword evidence="6" id="KW-1185">Reference proteome</keyword>
<dbReference type="Bgee" id="ENSACLG00000022348">
    <property type="expression patterns" value="Expressed in ovary and 5 other cell types or tissues"/>
</dbReference>
<dbReference type="GeneTree" id="ENSGT00940000163989"/>
<dbReference type="InterPro" id="IPR051210">
    <property type="entry name" value="Ub_ligase/GEF_domain"/>
</dbReference>
<reference evidence="6" key="2">
    <citation type="submission" date="2023-03" db="EMBL/GenBank/DDBJ databases">
        <authorList>
            <consortium name="Wellcome Sanger Institute Data Sharing"/>
        </authorList>
    </citation>
    <scope>NUCLEOTIDE SEQUENCE [LARGE SCALE GENOMIC DNA]</scope>
</reference>
<dbReference type="PROSITE" id="PS00626">
    <property type="entry name" value="RCC1_2"/>
    <property type="match status" value="3"/>
</dbReference>
<accession>A0A3P8QVU1</accession>
<dbReference type="InterPro" id="IPR000408">
    <property type="entry name" value="Reg_chr_condens"/>
</dbReference>
<reference evidence="5 6" key="1">
    <citation type="submission" date="2018-05" db="EMBL/GenBank/DDBJ databases">
        <authorList>
            <person name="Datahose"/>
        </authorList>
    </citation>
    <scope>NUCLEOTIDE SEQUENCE</scope>
</reference>
<dbReference type="PROSITE" id="PS50012">
    <property type="entry name" value="RCC1_3"/>
    <property type="match status" value="6"/>
</dbReference>
<name>A0A3P8QVU1_ASTCA</name>
<feature type="repeat" description="RCC1" evidence="2">
    <location>
        <begin position="48"/>
        <end position="108"/>
    </location>
</feature>
<dbReference type="STRING" id="8154.ENSACLP00000032997"/>
<evidence type="ECO:0000313" key="5">
    <source>
        <dbReference type="Ensembl" id="ENSACLP00000032997.2"/>
    </source>
</evidence>
<organism evidence="5 6">
    <name type="scientific">Astatotilapia calliptera</name>
    <name type="common">Eastern happy</name>
    <name type="synonym">Chromis callipterus</name>
    <dbReference type="NCBI Taxonomy" id="8154"/>
    <lineage>
        <taxon>Eukaryota</taxon>
        <taxon>Metazoa</taxon>
        <taxon>Chordata</taxon>
        <taxon>Craniata</taxon>
        <taxon>Vertebrata</taxon>
        <taxon>Euteleostomi</taxon>
        <taxon>Actinopterygii</taxon>
        <taxon>Neopterygii</taxon>
        <taxon>Teleostei</taxon>
        <taxon>Neoteleostei</taxon>
        <taxon>Acanthomorphata</taxon>
        <taxon>Ovalentaria</taxon>
        <taxon>Cichlomorphae</taxon>
        <taxon>Cichliformes</taxon>
        <taxon>Cichlidae</taxon>
        <taxon>African cichlids</taxon>
        <taxon>Pseudocrenilabrinae</taxon>
        <taxon>Haplochromini</taxon>
        <taxon>Astatotilapia</taxon>
    </lineage>
</organism>
<feature type="repeat" description="RCC1" evidence="2">
    <location>
        <begin position="1"/>
        <end position="47"/>
    </location>
</feature>
<feature type="repeat" description="RCC1" evidence="2">
    <location>
        <begin position="160"/>
        <end position="212"/>
    </location>
</feature>
<dbReference type="InterPro" id="IPR058923">
    <property type="entry name" value="RCC1-like_dom"/>
</dbReference>
<dbReference type="SUPFAM" id="SSF50985">
    <property type="entry name" value="RCC1/BLIP-II"/>
    <property type="match status" value="1"/>
</dbReference>
<dbReference type="Pfam" id="PF25390">
    <property type="entry name" value="WD40_RLD"/>
    <property type="match status" value="1"/>
</dbReference>
<feature type="repeat" description="RCC1" evidence="2">
    <location>
        <begin position="109"/>
        <end position="160"/>
    </location>
</feature>
<feature type="compositionally biased region" description="Low complexity" evidence="3">
    <location>
        <begin position="7"/>
        <end position="22"/>
    </location>
</feature>
<dbReference type="PANTHER" id="PTHR22870">
    <property type="entry name" value="REGULATOR OF CHROMOSOME CONDENSATION"/>
    <property type="match status" value="1"/>
</dbReference>
<feature type="domain" description="RCC1-like" evidence="4">
    <location>
        <begin position="2"/>
        <end position="312"/>
    </location>
</feature>
<dbReference type="InterPro" id="IPR009091">
    <property type="entry name" value="RCC1/BLIP-II"/>
</dbReference>
<evidence type="ECO:0000313" key="6">
    <source>
        <dbReference type="Proteomes" id="UP000265100"/>
    </source>
</evidence>
<evidence type="ECO:0000259" key="4">
    <source>
        <dbReference type="Pfam" id="PF25390"/>
    </source>
</evidence>
<dbReference type="OMA" id="VFIQCKT"/>
<dbReference type="Proteomes" id="UP000265100">
    <property type="component" value="Chromosome 14"/>
</dbReference>
<dbReference type="Ensembl" id="ENSACLT00000033777.2">
    <property type="protein sequence ID" value="ENSACLP00000032997.2"/>
    <property type="gene ID" value="ENSACLG00000022348.2"/>
</dbReference>
<dbReference type="AlphaFoldDB" id="A0A3P8QVU1"/>
<evidence type="ECO:0000256" key="3">
    <source>
        <dbReference type="SAM" id="MobiDB-lite"/>
    </source>
</evidence>
<dbReference type="PANTHER" id="PTHR22870:SF408">
    <property type="entry name" value="OS09G0560450 PROTEIN"/>
    <property type="match status" value="1"/>
</dbReference>
<reference evidence="5" key="3">
    <citation type="submission" date="2025-08" db="UniProtKB">
        <authorList>
            <consortium name="Ensembl"/>
        </authorList>
    </citation>
    <scope>IDENTIFICATION</scope>
</reference>
<dbReference type="Gene3D" id="2.130.10.30">
    <property type="entry name" value="Regulator of chromosome condensation 1/beta-lactamase-inhibitor protein II"/>
    <property type="match status" value="2"/>
</dbReference>
<dbReference type="PRINTS" id="PR00633">
    <property type="entry name" value="RCCNDNSATION"/>
</dbReference>
<proteinExistence type="predicted"/>
<evidence type="ECO:0000256" key="2">
    <source>
        <dbReference type="PROSITE-ProRule" id="PRU00235"/>
    </source>
</evidence>